<feature type="transmembrane region" description="Helical" evidence="2">
    <location>
        <begin position="69"/>
        <end position="87"/>
    </location>
</feature>
<dbReference type="EMBL" id="SPSF01000027">
    <property type="protein sequence ID" value="MPQ62503.1"/>
    <property type="molecule type" value="Genomic_DNA"/>
</dbReference>
<feature type="compositionally biased region" description="Basic and acidic residues" evidence="1">
    <location>
        <begin position="1"/>
        <end position="15"/>
    </location>
</feature>
<evidence type="ECO:0000313" key="4">
    <source>
        <dbReference type="Proteomes" id="UP000342249"/>
    </source>
</evidence>
<accession>A0A5N7J1F2</accession>
<keyword evidence="2" id="KW-0472">Membrane</keyword>
<dbReference type="AlphaFoldDB" id="A0A5N7J1F2"/>
<dbReference type="RefSeq" id="WP_152752251.1">
    <property type="nucleotide sequence ID" value="NZ_SPSE01000028.1"/>
</dbReference>
<evidence type="ECO:0000256" key="2">
    <source>
        <dbReference type="SAM" id="Phobius"/>
    </source>
</evidence>
<name>A0A5N7J1F2_9CLOT</name>
<keyword evidence="2" id="KW-0812">Transmembrane</keyword>
<protein>
    <submittedName>
        <fullName evidence="3">Uncharacterized protein</fullName>
    </submittedName>
</protein>
<reference evidence="3 4" key="1">
    <citation type="journal article" date="2019" name="Lett. Appl. Microbiol.">
        <title>A case of 'blown pack' spoilage of vacuum-packaged pork likely associated with Clostridium estertheticum in Canada.</title>
        <authorList>
            <person name="Zhang P."/>
            <person name="Ward P."/>
            <person name="McMullen L.M."/>
            <person name="Yang X."/>
        </authorList>
    </citation>
    <scope>NUCLEOTIDE SEQUENCE [LARGE SCALE GENOMIC DNA]</scope>
    <source>
        <strain evidence="3 4">MA19</strain>
    </source>
</reference>
<organism evidence="3 4">
    <name type="scientific">Clostridium estertheticum</name>
    <dbReference type="NCBI Taxonomy" id="238834"/>
    <lineage>
        <taxon>Bacteria</taxon>
        <taxon>Bacillati</taxon>
        <taxon>Bacillota</taxon>
        <taxon>Clostridia</taxon>
        <taxon>Eubacteriales</taxon>
        <taxon>Clostridiaceae</taxon>
        <taxon>Clostridium</taxon>
    </lineage>
</organism>
<comment type="caution">
    <text evidence="3">The sequence shown here is derived from an EMBL/GenBank/DDBJ whole genome shotgun (WGS) entry which is preliminary data.</text>
</comment>
<proteinExistence type="predicted"/>
<dbReference type="Proteomes" id="UP000342249">
    <property type="component" value="Unassembled WGS sequence"/>
</dbReference>
<evidence type="ECO:0000313" key="3">
    <source>
        <dbReference type="EMBL" id="MPQ62503.1"/>
    </source>
</evidence>
<evidence type="ECO:0000256" key="1">
    <source>
        <dbReference type="SAM" id="MobiDB-lite"/>
    </source>
</evidence>
<keyword evidence="2" id="KW-1133">Transmembrane helix</keyword>
<sequence>MNKDDVKNEENKDNSESINELYSNYDKSENYNSKTGYGASNKLKDDPENKKYIKEMQDIADKNEFKNNVVVIGLGIVIASIIIFSILMNTSFMKPKTDVVVNKPVTKSSDTTPVAADATKPIIAPTNVYEYLNVEANRASLLKKAITLNHGSKKGINVYLLSEILRSNTYAIPAETTTVKQLMASLISMDWKKNRDVSKLKKGDICFTTDMPDKVGTPSHAYIFMGWVKEGKTDYANICDGQIEEFGNILHKRNLSIDTTDKDKFSFFIRK</sequence>
<gene>
    <name evidence="3" type="ORF">E4V82_10315</name>
</gene>
<feature type="region of interest" description="Disordered" evidence="1">
    <location>
        <begin position="1"/>
        <end position="46"/>
    </location>
</feature>